<organism evidence="2 3">
    <name type="scientific">Ornithinibacillus caprae</name>
    <dbReference type="NCBI Taxonomy" id="2678566"/>
    <lineage>
        <taxon>Bacteria</taxon>
        <taxon>Bacillati</taxon>
        <taxon>Bacillota</taxon>
        <taxon>Bacilli</taxon>
        <taxon>Bacillales</taxon>
        <taxon>Bacillaceae</taxon>
        <taxon>Ornithinibacillus</taxon>
    </lineage>
</organism>
<protein>
    <submittedName>
        <fullName evidence="2">DUF2249 domain-containing protein</fullName>
    </submittedName>
</protein>
<keyword evidence="3" id="KW-1185">Reference proteome</keyword>
<feature type="domain" description="DUF2249" evidence="1">
    <location>
        <begin position="9"/>
        <end position="77"/>
    </location>
</feature>
<evidence type="ECO:0000259" key="1">
    <source>
        <dbReference type="Pfam" id="PF10006"/>
    </source>
</evidence>
<dbReference type="AlphaFoldDB" id="A0A6N8FM84"/>
<accession>A0A6N8FM84</accession>
<dbReference type="Proteomes" id="UP000469125">
    <property type="component" value="Unassembled WGS sequence"/>
</dbReference>
<gene>
    <name evidence="2" type="ORF">GMD78_19750</name>
</gene>
<reference evidence="2 3" key="1">
    <citation type="submission" date="2019-11" db="EMBL/GenBank/DDBJ databases">
        <authorList>
            <person name="Li X."/>
        </authorList>
    </citation>
    <scope>NUCLEOTIDE SEQUENCE [LARGE SCALE GENOMIC DNA]</scope>
    <source>
        <strain evidence="2 3">L9</strain>
    </source>
</reference>
<dbReference type="EMBL" id="WOCA01000024">
    <property type="protein sequence ID" value="MUK90595.1"/>
    <property type="molecule type" value="Genomic_DNA"/>
</dbReference>
<dbReference type="RefSeq" id="WP_155671535.1">
    <property type="nucleotide sequence ID" value="NZ_WOCA01000024.1"/>
</dbReference>
<dbReference type="InterPro" id="IPR018720">
    <property type="entry name" value="DUF2249"/>
</dbReference>
<comment type="caution">
    <text evidence="2">The sequence shown here is derived from an EMBL/GenBank/DDBJ whole genome shotgun (WGS) entry which is preliminary data.</text>
</comment>
<proteinExistence type="predicted"/>
<evidence type="ECO:0000313" key="3">
    <source>
        <dbReference type="Proteomes" id="UP000469125"/>
    </source>
</evidence>
<name>A0A6N8FM84_9BACI</name>
<dbReference type="Pfam" id="PF10006">
    <property type="entry name" value="DUF2249"/>
    <property type="match status" value="1"/>
</dbReference>
<sequence length="86" mass="9988">MSNNESFVELDVREDLRLKKEPFDKIMGTVKELKDGQAFILHAPFNPVPLHKVLGRKGFTYESEKIEKKHWKVTYTKEEAPNNASN</sequence>
<evidence type="ECO:0000313" key="2">
    <source>
        <dbReference type="EMBL" id="MUK90595.1"/>
    </source>
</evidence>